<comment type="function">
    <text evidence="6">Ligates lysine onto the cytidine present at position 34 of the AUA codon-specific tRNA(Ile) that contains the anticodon CAU, in an ATP-dependent manner. Cytidine is converted to lysidine, thus changing the amino acid specificity of the tRNA from methionine to isoleucine.</text>
</comment>
<comment type="domain">
    <text evidence="6">The N-terminal region contains the highly conserved SGGXDS motif, predicted to be a P-loop motif involved in ATP binding.</text>
</comment>
<feature type="domain" description="tRNA(Ile)-lysidine/2-thiocytidine synthase N-terminal" evidence="7">
    <location>
        <begin position="14"/>
        <end position="188"/>
    </location>
</feature>
<comment type="subcellular location">
    <subcellularLocation>
        <location evidence="6">Cytoplasm</location>
    </subcellularLocation>
</comment>
<dbReference type="PANTHER" id="PTHR43033">
    <property type="entry name" value="TRNA(ILE)-LYSIDINE SYNTHASE-RELATED"/>
    <property type="match status" value="1"/>
</dbReference>
<evidence type="ECO:0000256" key="3">
    <source>
        <dbReference type="ARBA" id="ARBA00022741"/>
    </source>
</evidence>
<keyword evidence="4 6" id="KW-0067">ATP-binding</keyword>
<gene>
    <name evidence="6 8" type="primary">tilS</name>
    <name evidence="8" type="ORF">D3W54_09770</name>
</gene>
<dbReference type="Pfam" id="PF01171">
    <property type="entry name" value="ATP_bind_3"/>
    <property type="match status" value="1"/>
</dbReference>
<evidence type="ECO:0000313" key="8">
    <source>
        <dbReference type="EMBL" id="KAB8125319.1"/>
    </source>
</evidence>
<keyword evidence="1 6" id="KW-0436">Ligase</keyword>
<evidence type="ECO:0000259" key="7">
    <source>
        <dbReference type="Pfam" id="PF01171"/>
    </source>
</evidence>
<dbReference type="SUPFAM" id="SSF52402">
    <property type="entry name" value="Adenine nucleotide alpha hydrolases-like"/>
    <property type="match status" value="1"/>
</dbReference>
<dbReference type="Proteomes" id="UP000427842">
    <property type="component" value="Unassembled WGS sequence"/>
</dbReference>
<evidence type="ECO:0000256" key="6">
    <source>
        <dbReference type="HAMAP-Rule" id="MF_01161"/>
    </source>
</evidence>
<dbReference type="EMBL" id="QYAZ01000001">
    <property type="protein sequence ID" value="KAB8125319.1"/>
    <property type="molecule type" value="Genomic_DNA"/>
</dbReference>
<name>A0ABQ6VYN7_9PROT</name>
<dbReference type="EC" id="6.3.4.19" evidence="6"/>
<dbReference type="InterPro" id="IPR012795">
    <property type="entry name" value="tRNA_Ile_lys_synt_N"/>
</dbReference>
<evidence type="ECO:0000256" key="5">
    <source>
        <dbReference type="ARBA" id="ARBA00048539"/>
    </source>
</evidence>
<dbReference type="Gene3D" id="3.40.50.620">
    <property type="entry name" value="HUPs"/>
    <property type="match status" value="1"/>
</dbReference>
<proteinExistence type="inferred from homology"/>
<accession>A0ABQ6VYN7</accession>
<evidence type="ECO:0000256" key="4">
    <source>
        <dbReference type="ARBA" id="ARBA00022840"/>
    </source>
</evidence>
<keyword evidence="9" id="KW-1185">Reference proteome</keyword>
<comment type="similarity">
    <text evidence="6">Belongs to the tRNA(Ile)-lysidine synthase family.</text>
</comment>
<dbReference type="InterPro" id="IPR011063">
    <property type="entry name" value="TilS/TtcA_N"/>
</dbReference>
<dbReference type="NCBIfam" id="TIGR02432">
    <property type="entry name" value="lysidine_TilS_N"/>
    <property type="match status" value="1"/>
</dbReference>
<dbReference type="RefSeq" id="WP_153471943.1">
    <property type="nucleotide sequence ID" value="NZ_QYAZ01000001.1"/>
</dbReference>
<dbReference type="PANTHER" id="PTHR43033:SF5">
    <property type="entry name" value="TRNA(ILE)-LYSIDINE SYNTHETASE"/>
    <property type="match status" value="1"/>
</dbReference>
<evidence type="ECO:0000256" key="1">
    <source>
        <dbReference type="ARBA" id="ARBA00022598"/>
    </source>
</evidence>
<protein>
    <recommendedName>
        <fullName evidence="6">tRNA(Ile)-lysidine synthase</fullName>
        <ecNumber evidence="6">6.3.4.19</ecNumber>
    </recommendedName>
    <alternativeName>
        <fullName evidence="6">tRNA(Ile)-2-lysyl-cytidine synthase</fullName>
    </alternativeName>
    <alternativeName>
        <fullName evidence="6">tRNA(Ile)-lysidine synthetase</fullName>
    </alternativeName>
</protein>
<dbReference type="InterPro" id="IPR012094">
    <property type="entry name" value="tRNA_Ile_lys_synt"/>
</dbReference>
<reference evidence="8 9" key="1">
    <citation type="submission" date="2018-09" db="EMBL/GenBank/DDBJ databases">
        <title>Genome sequence and characterization of the bcs clusters for the production of nanocellulose from the low pH resistant strain Komagataeibacter medellinensis ID13488.</title>
        <authorList>
            <person name="Hernandez-Arriaga A.M."/>
            <person name="Del Cerro C."/>
            <person name="Urbina L."/>
            <person name="Eceiza A."/>
            <person name="Retegi A."/>
            <person name="Prieto M.A."/>
        </authorList>
    </citation>
    <scope>NUCLEOTIDE SEQUENCE [LARGE SCALE GENOMIC DNA]</scope>
    <source>
        <strain evidence="8 9">ID13488</strain>
    </source>
</reference>
<evidence type="ECO:0000313" key="9">
    <source>
        <dbReference type="Proteomes" id="UP000427842"/>
    </source>
</evidence>
<keyword evidence="3 6" id="KW-0547">Nucleotide-binding</keyword>
<keyword evidence="2 6" id="KW-0819">tRNA processing</keyword>
<keyword evidence="6" id="KW-0963">Cytoplasm</keyword>
<dbReference type="CDD" id="cd01992">
    <property type="entry name" value="TilS_N"/>
    <property type="match status" value="1"/>
</dbReference>
<comment type="caution">
    <text evidence="8">The sequence shown here is derived from an EMBL/GenBank/DDBJ whole genome shotgun (WGS) entry which is preliminary data.</text>
</comment>
<evidence type="ECO:0000256" key="2">
    <source>
        <dbReference type="ARBA" id="ARBA00022694"/>
    </source>
</evidence>
<dbReference type="InterPro" id="IPR014729">
    <property type="entry name" value="Rossmann-like_a/b/a_fold"/>
</dbReference>
<feature type="binding site" evidence="6">
    <location>
        <begin position="19"/>
        <end position="24"/>
    </location>
    <ligand>
        <name>ATP</name>
        <dbReference type="ChEBI" id="CHEBI:30616"/>
    </ligand>
</feature>
<organism evidence="8 9">
    <name type="scientific">Komagataeibacter medellinensis</name>
    <dbReference type="NCBI Taxonomy" id="1177712"/>
    <lineage>
        <taxon>Bacteria</taxon>
        <taxon>Pseudomonadati</taxon>
        <taxon>Pseudomonadota</taxon>
        <taxon>Alphaproteobacteria</taxon>
        <taxon>Acetobacterales</taxon>
        <taxon>Acetobacteraceae</taxon>
        <taxon>Komagataeibacter</taxon>
    </lineage>
</organism>
<comment type="catalytic activity">
    <reaction evidence="5 6">
        <text>cytidine(34) in tRNA(Ile2) + L-lysine + ATP = lysidine(34) in tRNA(Ile2) + AMP + diphosphate + H(+)</text>
        <dbReference type="Rhea" id="RHEA:43744"/>
        <dbReference type="Rhea" id="RHEA-COMP:10625"/>
        <dbReference type="Rhea" id="RHEA-COMP:10670"/>
        <dbReference type="ChEBI" id="CHEBI:15378"/>
        <dbReference type="ChEBI" id="CHEBI:30616"/>
        <dbReference type="ChEBI" id="CHEBI:32551"/>
        <dbReference type="ChEBI" id="CHEBI:33019"/>
        <dbReference type="ChEBI" id="CHEBI:82748"/>
        <dbReference type="ChEBI" id="CHEBI:83665"/>
        <dbReference type="ChEBI" id="CHEBI:456215"/>
        <dbReference type="EC" id="6.3.4.19"/>
    </reaction>
</comment>
<sequence>MAALGPWPGAGVPVAVAVSGGADSMALAVLARQWRPDVVGLVVDHGLRAESRREAEQTISRLSALGMSAHLLVLAGLERGTRMAERARRMRYAALFAACREIGALDLLVAHHAGDQAETVMMRRRAASGDDGLAGMALATPMLDVRIVRPLLPFTKPALYATVRAAGVAWVEDPSNADLRTERARARQALAQDGELDAALKTQALRAGQARMARDRADAGWLAIHARFHPGGWVVLPAGLAPPRVLSGLVRVVGGHDYPPDRARITLLAHAAQPATLAGVALMQWREGQWLVAREEAAMAPRMPAVVGCVWDRRFVLRARTLPPGCEVGAAGPVAAWWPHAWGRPAWPARVLRTLPALWLGGQVVAVPHMGVCRMDWAADAVFANHPPQPMLPGMLFGGTQGNLVGRVS</sequence>
<dbReference type="HAMAP" id="MF_01161">
    <property type="entry name" value="tRNA_Ile_lys_synt"/>
    <property type="match status" value="1"/>
</dbReference>